<accession>A0A2P8FBB7</accession>
<sequence length="129" mass="14336">MKLSIKILLTALIGFIVGCSSAPDKLGNLDLKKWRGDRGGCNDVRKGLEGDFKSAEKELKGKFADTIGELLGRPDIHQLGERNTKFYVYYLSKGPQCENMQAKSASRKVILKFNAVGLLSEITYQDRPL</sequence>
<organism evidence="2 3">
    <name type="scientific">Dyadobacter jiangsuensis</name>
    <dbReference type="NCBI Taxonomy" id="1591085"/>
    <lineage>
        <taxon>Bacteria</taxon>
        <taxon>Pseudomonadati</taxon>
        <taxon>Bacteroidota</taxon>
        <taxon>Cytophagia</taxon>
        <taxon>Cytophagales</taxon>
        <taxon>Spirosomataceae</taxon>
        <taxon>Dyadobacter</taxon>
    </lineage>
</organism>
<evidence type="ECO:0000256" key="1">
    <source>
        <dbReference type="SAM" id="SignalP"/>
    </source>
</evidence>
<keyword evidence="1" id="KW-0732">Signal</keyword>
<dbReference type="AlphaFoldDB" id="A0A2P8FBB7"/>
<reference evidence="2 3" key="1">
    <citation type="submission" date="2018-03" db="EMBL/GenBank/DDBJ databases">
        <title>Genomic Encyclopedia of Archaeal and Bacterial Type Strains, Phase II (KMG-II): from individual species to whole genera.</title>
        <authorList>
            <person name="Goeker M."/>
        </authorList>
    </citation>
    <scope>NUCLEOTIDE SEQUENCE [LARGE SCALE GENOMIC DNA]</scope>
    <source>
        <strain evidence="2 3">DSM 29057</strain>
    </source>
</reference>
<keyword evidence="3" id="KW-1185">Reference proteome</keyword>
<dbReference type="Proteomes" id="UP000241964">
    <property type="component" value="Unassembled WGS sequence"/>
</dbReference>
<proteinExistence type="predicted"/>
<protein>
    <recommendedName>
        <fullName evidence="4">Lipoprotein</fullName>
    </recommendedName>
</protein>
<name>A0A2P8FBB7_9BACT</name>
<feature type="chain" id="PRO_5015172364" description="Lipoprotein" evidence="1">
    <location>
        <begin position="23"/>
        <end position="129"/>
    </location>
</feature>
<dbReference type="RefSeq" id="WP_106599625.1">
    <property type="nucleotide sequence ID" value="NZ_PYAS01000028.1"/>
</dbReference>
<gene>
    <name evidence="2" type="ORF">CLV60_12829</name>
</gene>
<evidence type="ECO:0000313" key="2">
    <source>
        <dbReference type="EMBL" id="PSL19025.1"/>
    </source>
</evidence>
<evidence type="ECO:0008006" key="4">
    <source>
        <dbReference type="Google" id="ProtNLM"/>
    </source>
</evidence>
<comment type="caution">
    <text evidence="2">The sequence shown here is derived from an EMBL/GenBank/DDBJ whole genome shotgun (WGS) entry which is preliminary data.</text>
</comment>
<dbReference type="EMBL" id="PYAS01000028">
    <property type="protein sequence ID" value="PSL19025.1"/>
    <property type="molecule type" value="Genomic_DNA"/>
</dbReference>
<evidence type="ECO:0000313" key="3">
    <source>
        <dbReference type="Proteomes" id="UP000241964"/>
    </source>
</evidence>
<dbReference type="OrthoDB" id="981332at2"/>
<feature type="signal peptide" evidence="1">
    <location>
        <begin position="1"/>
        <end position="22"/>
    </location>
</feature>
<dbReference type="PROSITE" id="PS51257">
    <property type="entry name" value="PROKAR_LIPOPROTEIN"/>
    <property type="match status" value="1"/>
</dbReference>